<keyword evidence="2" id="KW-1185">Reference proteome</keyword>
<name>A0AAV2Z3K9_9STRA</name>
<evidence type="ECO:0000313" key="2">
    <source>
        <dbReference type="Proteomes" id="UP001146120"/>
    </source>
</evidence>
<evidence type="ECO:0000313" key="1">
    <source>
        <dbReference type="EMBL" id="DBA01931.1"/>
    </source>
</evidence>
<reference evidence="1" key="1">
    <citation type="submission" date="2022-11" db="EMBL/GenBank/DDBJ databases">
        <authorList>
            <person name="Morgan W.R."/>
            <person name="Tartar A."/>
        </authorList>
    </citation>
    <scope>NUCLEOTIDE SEQUENCE</scope>
    <source>
        <strain evidence="1">ARSEF 373</strain>
    </source>
</reference>
<organism evidence="1 2">
    <name type="scientific">Lagenidium giganteum</name>
    <dbReference type="NCBI Taxonomy" id="4803"/>
    <lineage>
        <taxon>Eukaryota</taxon>
        <taxon>Sar</taxon>
        <taxon>Stramenopiles</taxon>
        <taxon>Oomycota</taxon>
        <taxon>Peronosporomycetes</taxon>
        <taxon>Pythiales</taxon>
        <taxon>Pythiaceae</taxon>
    </lineage>
</organism>
<evidence type="ECO:0008006" key="3">
    <source>
        <dbReference type="Google" id="ProtNLM"/>
    </source>
</evidence>
<protein>
    <recommendedName>
        <fullName evidence="3">Reverse transcriptase Ty1/copia-type domain-containing protein</fullName>
    </recommendedName>
</protein>
<gene>
    <name evidence="1" type="ORF">N0F65_005120</name>
</gene>
<comment type="caution">
    <text evidence="1">The sequence shown here is derived from an EMBL/GenBank/DDBJ whole genome shotgun (WGS) entry which is preliminary data.</text>
</comment>
<dbReference type="PANTHER" id="PTHR11439:SF467">
    <property type="entry name" value="INTEGRASE CATALYTIC DOMAIN-CONTAINING PROTEIN"/>
    <property type="match status" value="1"/>
</dbReference>
<dbReference type="PANTHER" id="PTHR11439">
    <property type="entry name" value="GAG-POL-RELATED RETROTRANSPOSON"/>
    <property type="match status" value="1"/>
</dbReference>
<dbReference type="EMBL" id="DAKRPA010000039">
    <property type="protein sequence ID" value="DBA01931.1"/>
    <property type="molecule type" value="Genomic_DNA"/>
</dbReference>
<accession>A0AAV2Z3K9</accession>
<dbReference type="Proteomes" id="UP001146120">
    <property type="component" value="Unassembled WGS sequence"/>
</dbReference>
<dbReference type="AlphaFoldDB" id="A0AAV2Z3K9"/>
<sequence>MSQGRTRNKPSDYHMHREGSPIFLSGYVDDVLIVATRAYVRHDPTVVVCVQTRGLGSLTHLLALEVKSSYVSKLLKRLNMEDAYPRYTPLLDTAIPVKPPKLYGPDVIPRDIPYCELIGSLQYLVQCTRPYLANAVRVLSMFQSCYTEDYYELAKSVMAYVKATRDQPDMDIVGFVNADLGGDPDHGPRLELFFSVEKPQSRIKASCRQQSSMIHAVPNWLSQHDVNLLLFNELQVTIGISTLFWDNKRAIQVIANEGNHHKIQCLNLKVYKIKNYSRYTKSRIAQVTLSNP</sequence>
<reference evidence="1" key="2">
    <citation type="journal article" date="2023" name="Microbiol Resour">
        <title>Decontamination and Annotation of the Draft Genome Sequence of the Oomycete Lagenidium giganteum ARSEF 373.</title>
        <authorList>
            <person name="Morgan W.R."/>
            <person name="Tartar A."/>
        </authorList>
    </citation>
    <scope>NUCLEOTIDE SEQUENCE</scope>
    <source>
        <strain evidence="1">ARSEF 373</strain>
    </source>
</reference>
<proteinExistence type="predicted"/>